<dbReference type="AlphaFoldDB" id="A0A9D4QF70"/>
<name>A0A9D4QF70_RHISA</name>
<evidence type="ECO:0000313" key="2">
    <source>
        <dbReference type="Proteomes" id="UP000821837"/>
    </source>
</evidence>
<proteinExistence type="predicted"/>
<comment type="caution">
    <text evidence="1">The sequence shown here is derived from an EMBL/GenBank/DDBJ whole genome shotgun (WGS) entry which is preliminary data.</text>
</comment>
<dbReference type="Proteomes" id="UP000821837">
    <property type="component" value="Chromosome 10"/>
</dbReference>
<reference evidence="1" key="1">
    <citation type="journal article" date="2020" name="Cell">
        <title>Large-Scale Comparative Analyses of Tick Genomes Elucidate Their Genetic Diversity and Vector Capacities.</title>
        <authorList>
            <consortium name="Tick Genome and Microbiome Consortium (TIGMIC)"/>
            <person name="Jia N."/>
            <person name="Wang J."/>
            <person name="Shi W."/>
            <person name="Du L."/>
            <person name="Sun Y."/>
            <person name="Zhan W."/>
            <person name="Jiang J.F."/>
            <person name="Wang Q."/>
            <person name="Zhang B."/>
            <person name="Ji P."/>
            <person name="Bell-Sakyi L."/>
            <person name="Cui X.M."/>
            <person name="Yuan T.T."/>
            <person name="Jiang B.G."/>
            <person name="Yang W.F."/>
            <person name="Lam T.T."/>
            <person name="Chang Q.C."/>
            <person name="Ding S.J."/>
            <person name="Wang X.J."/>
            <person name="Zhu J.G."/>
            <person name="Ruan X.D."/>
            <person name="Zhao L."/>
            <person name="Wei J.T."/>
            <person name="Ye R.Z."/>
            <person name="Que T.C."/>
            <person name="Du C.H."/>
            <person name="Zhou Y.H."/>
            <person name="Cheng J.X."/>
            <person name="Dai P.F."/>
            <person name="Guo W.B."/>
            <person name="Han X.H."/>
            <person name="Huang E.J."/>
            <person name="Li L.F."/>
            <person name="Wei W."/>
            <person name="Gao Y.C."/>
            <person name="Liu J.Z."/>
            <person name="Shao H.Z."/>
            <person name="Wang X."/>
            <person name="Wang C.C."/>
            <person name="Yang T.C."/>
            <person name="Huo Q.B."/>
            <person name="Li W."/>
            <person name="Chen H.Y."/>
            <person name="Chen S.E."/>
            <person name="Zhou L.G."/>
            <person name="Ni X.B."/>
            <person name="Tian J.H."/>
            <person name="Sheng Y."/>
            <person name="Liu T."/>
            <person name="Pan Y.S."/>
            <person name="Xia L.Y."/>
            <person name="Li J."/>
            <person name="Zhao F."/>
            <person name="Cao W.C."/>
        </authorList>
    </citation>
    <scope>NUCLEOTIDE SEQUENCE</scope>
    <source>
        <strain evidence="1">Rsan-2018</strain>
    </source>
</reference>
<evidence type="ECO:0008006" key="3">
    <source>
        <dbReference type="Google" id="ProtNLM"/>
    </source>
</evidence>
<accession>A0A9D4QF70</accession>
<sequence>MQIHPDVRSAIITENIPKNMHPVHNVERRKCRTKTILKNHGAREGVLFVDAARYPRNLDINTDVVSSSLFAMAVVDTKGKTVTTGSERWLSALTSSELQEQLWAIQRARAAVERLCLTAHNARVA</sequence>
<dbReference type="EMBL" id="JABSTV010001246">
    <property type="protein sequence ID" value="KAH7976488.1"/>
    <property type="molecule type" value="Genomic_DNA"/>
</dbReference>
<protein>
    <recommendedName>
        <fullName evidence="3">Tick transposon</fullName>
    </recommendedName>
</protein>
<gene>
    <name evidence="1" type="ORF">HPB52_014489</name>
</gene>
<evidence type="ECO:0000313" key="1">
    <source>
        <dbReference type="EMBL" id="KAH7976488.1"/>
    </source>
</evidence>
<reference evidence="1" key="2">
    <citation type="submission" date="2021-09" db="EMBL/GenBank/DDBJ databases">
        <authorList>
            <person name="Jia N."/>
            <person name="Wang J."/>
            <person name="Shi W."/>
            <person name="Du L."/>
            <person name="Sun Y."/>
            <person name="Zhan W."/>
            <person name="Jiang J."/>
            <person name="Wang Q."/>
            <person name="Zhang B."/>
            <person name="Ji P."/>
            <person name="Sakyi L.B."/>
            <person name="Cui X."/>
            <person name="Yuan T."/>
            <person name="Jiang B."/>
            <person name="Yang W."/>
            <person name="Lam T.T.-Y."/>
            <person name="Chang Q."/>
            <person name="Ding S."/>
            <person name="Wang X."/>
            <person name="Zhu J."/>
            <person name="Ruan X."/>
            <person name="Zhao L."/>
            <person name="Wei J."/>
            <person name="Que T."/>
            <person name="Du C."/>
            <person name="Cheng J."/>
            <person name="Dai P."/>
            <person name="Han X."/>
            <person name="Huang E."/>
            <person name="Gao Y."/>
            <person name="Liu J."/>
            <person name="Shao H."/>
            <person name="Ye R."/>
            <person name="Li L."/>
            <person name="Wei W."/>
            <person name="Wang X."/>
            <person name="Wang C."/>
            <person name="Huo Q."/>
            <person name="Li W."/>
            <person name="Guo W."/>
            <person name="Chen H."/>
            <person name="Chen S."/>
            <person name="Zhou L."/>
            <person name="Zhou L."/>
            <person name="Ni X."/>
            <person name="Tian J."/>
            <person name="Zhou Y."/>
            <person name="Sheng Y."/>
            <person name="Liu T."/>
            <person name="Pan Y."/>
            <person name="Xia L."/>
            <person name="Li J."/>
            <person name="Zhao F."/>
            <person name="Cao W."/>
        </authorList>
    </citation>
    <scope>NUCLEOTIDE SEQUENCE</scope>
    <source>
        <strain evidence="1">Rsan-2018</strain>
        <tissue evidence="1">Larvae</tissue>
    </source>
</reference>
<organism evidence="1 2">
    <name type="scientific">Rhipicephalus sanguineus</name>
    <name type="common">Brown dog tick</name>
    <name type="synonym">Ixodes sanguineus</name>
    <dbReference type="NCBI Taxonomy" id="34632"/>
    <lineage>
        <taxon>Eukaryota</taxon>
        <taxon>Metazoa</taxon>
        <taxon>Ecdysozoa</taxon>
        <taxon>Arthropoda</taxon>
        <taxon>Chelicerata</taxon>
        <taxon>Arachnida</taxon>
        <taxon>Acari</taxon>
        <taxon>Parasitiformes</taxon>
        <taxon>Ixodida</taxon>
        <taxon>Ixodoidea</taxon>
        <taxon>Ixodidae</taxon>
        <taxon>Rhipicephalinae</taxon>
        <taxon>Rhipicephalus</taxon>
        <taxon>Rhipicephalus</taxon>
    </lineage>
</organism>
<keyword evidence="2" id="KW-1185">Reference proteome</keyword>